<evidence type="ECO:0000256" key="1">
    <source>
        <dbReference type="ARBA" id="ARBA00004418"/>
    </source>
</evidence>
<dbReference type="GO" id="GO:0004252">
    <property type="term" value="F:serine-type endopeptidase activity"/>
    <property type="evidence" value="ECO:0007669"/>
    <property type="project" value="InterPro"/>
</dbReference>
<evidence type="ECO:0000256" key="3">
    <source>
        <dbReference type="ARBA" id="ARBA00022729"/>
    </source>
</evidence>
<dbReference type="InterPro" id="IPR036286">
    <property type="entry name" value="LexA/Signal_pep-like_sf"/>
</dbReference>
<dbReference type="GO" id="GO:0006465">
    <property type="term" value="P:signal peptide processing"/>
    <property type="evidence" value="ECO:0007669"/>
    <property type="project" value="InterPro"/>
</dbReference>
<evidence type="ECO:0000256" key="2">
    <source>
        <dbReference type="ARBA" id="ARBA00005849"/>
    </source>
</evidence>
<sequence length="168" mass="19384">MKTLLLTLLFLFLSATSYYLDIWFNITPSIPQGIYRLSKNENEIKNDSIILFCLNNKYAEIAKARKYISPGKCRKGLSPIGKHVIASYPDKVKINNNGIYINGKLVENTRPLPQDKEGRNLIHSELYKTLKQDEYIVASSKEDSFDSRYYGIIERKDIEGKLKEILVF</sequence>
<proteinExistence type="inferred from homology"/>
<protein>
    <submittedName>
        <fullName evidence="7">Conjugative transfer signal peptidase TraF</fullName>
    </submittedName>
</protein>
<dbReference type="InterPro" id="IPR019533">
    <property type="entry name" value="Peptidase_S26"/>
</dbReference>
<dbReference type="EMBL" id="FOSF01000020">
    <property type="protein sequence ID" value="SFK07074.1"/>
    <property type="molecule type" value="Genomic_DNA"/>
</dbReference>
<dbReference type="SUPFAM" id="SSF51306">
    <property type="entry name" value="LexA/Signal peptidase"/>
    <property type="match status" value="1"/>
</dbReference>
<evidence type="ECO:0000256" key="4">
    <source>
        <dbReference type="ARBA" id="ARBA00022764"/>
    </source>
</evidence>
<evidence type="ECO:0000259" key="6">
    <source>
        <dbReference type="Pfam" id="PF10502"/>
    </source>
</evidence>
<keyword evidence="3" id="KW-0732">Signal</keyword>
<dbReference type="AlphaFoldDB" id="A0A662ZB70"/>
<keyword evidence="8" id="KW-1185">Reference proteome</keyword>
<keyword evidence="5" id="KW-0184">Conjugation</keyword>
<dbReference type="OrthoDB" id="5360818at2"/>
<dbReference type="InterPro" id="IPR014139">
    <property type="entry name" value="Peptidase_S26C_TraF"/>
</dbReference>
<keyword evidence="4" id="KW-0574">Periplasm</keyword>
<dbReference type="RefSeq" id="WP_074840503.1">
    <property type="nucleotide sequence ID" value="NZ_CP047056.1"/>
</dbReference>
<dbReference type="Proteomes" id="UP000243374">
    <property type="component" value="Unassembled WGS sequence"/>
</dbReference>
<dbReference type="NCBIfam" id="TIGR02771">
    <property type="entry name" value="TraF_Ti"/>
    <property type="match status" value="1"/>
</dbReference>
<feature type="domain" description="Peptidase S26" evidence="6">
    <location>
        <begin position="6"/>
        <end position="165"/>
    </location>
</feature>
<dbReference type="Gene3D" id="2.10.109.10">
    <property type="entry name" value="Umud Fragment, subunit A"/>
    <property type="match status" value="1"/>
</dbReference>
<reference evidence="7 8" key="1">
    <citation type="submission" date="2016-10" db="EMBL/GenBank/DDBJ databases">
        <authorList>
            <person name="Varghese N."/>
            <person name="Submissions S."/>
        </authorList>
    </citation>
    <scope>NUCLEOTIDE SEQUENCE [LARGE SCALE GENOMIC DNA]</scope>
    <source>
        <strain evidence="7 8">22B</strain>
    </source>
</reference>
<comment type="similarity">
    <text evidence="2">Belongs to the peptidase S26C family.</text>
</comment>
<accession>A0A662ZB70</accession>
<evidence type="ECO:0000256" key="5">
    <source>
        <dbReference type="ARBA" id="ARBA00022971"/>
    </source>
</evidence>
<organism evidence="7 8">
    <name type="scientific">Succinivibrio dextrinosolvens</name>
    <dbReference type="NCBI Taxonomy" id="83771"/>
    <lineage>
        <taxon>Bacteria</taxon>
        <taxon>Pseudomonadati</taxon>
        <taxon>Pseudomonadota</taxon>
        <taxon>Gammaproteobacteria</taxon>
        <taxon>Aeromonadales</taxon>
        <taxon>Succinivibrionaceae</taxon>
        <taxon>Succinivibrio</taxon>
    </lineage>
</organism>
<dbReference type="GO" id="GO:0042597">
    <property type="term" value="C:periplasmic space"/>
    <property type="evidence" value="ECO:0007669"/>
    <property type="project" value="UniProtKB-SubCell"/>
</dbReference>
<name>A0A662ZB70_9GAMM</name>
<dbReference type="Pfam" id="PF10502">
    <property type="entry name" value="Peptidase_S26"/>
    <property type="match status" value="1"/>
</dbReference>
<comment type="subcellular location">
    <subcellularLocation>
        <location evidence="1">Periplasm</location>
    </subcellularLocation>
</comment>
<gene>
    <name evidence="7" type="ORF">SAMN04487865_102020</name>
</gene>
<evidence type="ECO:0000313" key="8">
    <source>
        <dbReference type="Proteomes" id="UP000243374"/>
    </source>
</evidence>
<evidence type="ECO:0000313" key="7">
    <source>
        <dbReference type="EMBL" id="SFK07074.1"/>
    </source>
</evidence>